<name>A0A4Q9H4N8_9BURK</name>
<protein>
    <submittedName>
        <fullName evidence="2">DUF962 domain-containing protein</fullName>
    </submittedName>
</protein>
<keyword evidence="3" id="KW-1185">Reference proteome</keyword>
<evidence type="ECO:0000313" key="2">
    <source>
        <dbReference type="EMBL" id="TBO31159.1"/>
    </source>
</evidence>
<dbReference type="PANTHER" id="PTHR28026">
    <property type="entry name" value="DUF962 DOMAIN PROTEIN (AFU_ORTHOLOGUE AFUA_8G05310)"/>
    <property type="match status" value="1"/>
</dbReference>
<proteinExistence type="predicted"/>
<reference evidence="2 3" key="1">
    <citation type="submission" date="2019-02" db="EMBL/GenBank/DDBJ databases">
        <title>Aquabacterium sp. strain KMB7.</title>
        <authorList>
            <person name="Chen W.-M."/>
        </authorList>
    </citation>
    <scope>NUCLEOTIDE SEQUENCE [LARGE SCALE GENOMIC DNA]</scope>
    <source>
        <strain evidence="2 3">KMB7</strain>
    </source>
</reference>
<keyword evidence="1" id="KW-0812">Transmembrane</keyword>
<sequence length="181" mass="19599">MKSLHDQLANYAAYHRDARNIATHFVGIPMIVLAVVTLLSRPWVAVAMPGSTHTLALSPALLCALASAAYYLRLDLRLGLLMSLLLAAALQVGHQLTVLPTGAWLGWGLGLFFVGWVFQFVGHYWEGRKPAFVDDLIGLIIGPLFVVTEALFMLGLLPTLRQRIEAQVGPVRRGGSSALSA</sequence>
<dbReference type="AlphaFoldDB" id="A0A4Q9H4N8"/>
<dbReference type="OrthoDB" id="5515308at2"/>
<dbReference type="PANTHER" id="PTHR28026:SF9">
    <property type="entry name" value="2-HYDROXY-PALMITIC ACID DIOXYGENASE MPO1"/>
    <property type="match status" value="1"/>
</dbReference>
<dbReference type="RefSeq" id="WP_130967552.1">
    <property type="nucleotide sequence ID" value="NZ_SIXI01000003.1"/>
</dbReference>
<feature type="transmembrane region" description="Helical" evidence="1">
    <location>
        <begin position="136"/>
        <end position="157"/>
    </location>
</feature>
<gene>
    <name evidence="2" type="ORF">EYS42_07865</name>
</gene>
<feature type="transmembrane region" description="Helical" evidence="1">
    <location>
        <begin position="104"/>
        <end position="124"/>
    </location>
</feature>
<dbReference type="EMBL" id="SIXI01000003">
    <property type="protein sequence ID" value="TBO31159.1"/>
    <property type="molecule type" value="Genomic_DNA"/>
</dbReference>
<keyword evidence="1" id="KW-1133">Transmembrane helix</keyword>
<dbReference type="GO" id="GO:0016020">
    <property type="term" value="C:membrane"/>
    <property type="evidence" value="ECO:0007669"/>
    <property type="project" value="GOC"/>
</dbReference>
<dbReference type="InterPro" id="IPR009305">
    <property type="entry name" value="Mpo1-like"/>
</dbReference>
<feature type="transmembrane region" description="Helical" evidence="1">
    <location>
        <begin position="79"/>
        <end position="98"/>
    </location>
</feature>
<dbReference type="Pfam" id="PF06127">
    <property type="entry name" value="Mpo1-like"/>
    <property type="match status" value="1"/>
</dbReference>
<feature type="transmembrane region" description="Helical" evidence="1">
    <location>
        <begin position="52"/>
        <end position="72"/>
    </location>
</feature>
<organism evidence="2 3">
    <name type="scientific">Aquabacterium lacunae</name>
    <dbReference type="NCBI Taxonomy" id="2528630"/>
    <lineage>
        <taxon>Bacteria</taxon>
        <taxon>Pseudomonadati</taxon>
        <taxon>Pseudomonadota</taxon>
        <taxon>Betaproteobacteria</taxon>
        <taxon>Burkholderiales</taxon>
        <taxon>Aquabacterium</taxon>
    </lineage>
</organism>
<evidence type="ECO:0000313" key="3">
    <source>
        <dbReference type="Proteomes" id="UP000292120"/>
    </source>
</evidence>
<accession>A0A4Q9H4N8</accession>
<dbReference type="Proteomes" id="UP000292120">
    <property type="component" value="Unassembled WGS sequence"/>
</dbReference>
<evidence type="ECO:0000256" key="1">
    <source>
        <dbReference type="SAM" id="Phobius"/>
    </source>
</evidence>
<comment type="caution">
    <text evidence="2">The sequence shown here is derived from an EMBL/GenBank/DDBJ whole genome shotgun (WGS) entry which is preliminary data.</text>
</comment>
<keyword evidence="1" id="KW-0472">Membrane</keyword>
<dbReference type="GO" id="GO:0046521">
    <property type="term" value="P:sphingoid catabolic process"/>
    <property type="evidence" value="ECO:0007669"/>
    <property type="project" value="TreeGrafter"/>
</dbReference>
<feature type="transmembrane region" description="Helical" evidence="1">
    <location>
        <begin position="21"/>
        <end position="40"/>
    </location>
</feature>